<keyword evidence="7 9" id="KW-0010">Activator</keyword>
<dbReference type="GO" id="GO:0003700">
    <property type="term" value="F:DNA-binding transcription factor activity"/>
    <property type="evidence" value="ECO:0007669"/>
    <property type="project" value="InterPro"/>
</dbReference>
<dbReference type="GO" id="GO:0000156">
    <property type="term" value="F:phosphorelay response regulator activity"/>
    <property type="evidence" value="ECO:0007669"/>
    <property type="project" value="TreeGrafter"/>
</dbReference>
<gene>
    <name evidence="12" type="ORF">E1269_08380</name>
</gene>
<sequence>MNQHPPVRTLVVDDDFAVAAIHRGFVEAVPGFTVVGEVHLGADALRAVDELEPDLVLLDIYLPDISGIEFLTRLRARSAPAVDVIAITAARELGTVRAAMAGGVVDYLVKPFTLDVFTDRMNTYLTRREEFRRTAARAAGGGLDQDQVDALLRPGPAGAAAARLPKGLSERTLQLVASALAEAGRDLSAAELAERVGLSRISARRYLEHLAASGRATVAPRYGGAGRPEHRYRWSVAEAQVKPRTR</sequence>
<dbReference type="PIRSF" id="PIRSF006171">
    <property type="entry name" value="RR_citrat_malat"/>
    <property type="match status" value="1"/>
</dbReference>
<keyword evidence="2 9" id="KW-0963">Cytoplasm</keyword>
<keyword evidence="5 9" id="KW-0805">Transcription regulation</keyword>
<dbReference type="SMART" id="SM00448">
    <property type="entry name" value="REC"/>
    <property type="match status" value="1"/>
</dbReference>
<reference evidence="12 13" key="1">
    <citation type="submission" date="2019-03" db="EMBL/GenBank/DDBJ databases">
        <title>Draft genome sequences of novel Actinobacteria.</title>
        <authorList>
            <person name="Sahin N."/>
            <person name="Ay H."/>
            <person name="Saygin H."/>
        </authorList>
    </citation>
    <scope>NUCLEOTIDE SEQUENCE [LARGE SCALE GENOMIC DNA]</scope>
    <source>
        <strain evidence="12 13">5K138</strain>
    </source>
</reference>
<keyword evidence="8 9" id="KW-0804">Transcription</keyword>
<evidence type="ECO:0000256" key="1">
    <source>
        <dbReference type="ARBA" id="ARBA00004496"/>
    </source>
</evidence>
<name>A0A4R5DD82_9ACTN</name>
<dbReference type="OrthoDB" id="7187989at2"/>
<dbReference type="GO" id="GO:0003677">
    <property type="term" value="F:DNA binding"/>
    <property type="evidence" value="ECO:0007669"/>
    <property type="project" value="UniProtKB-KW"/>
</dbReference>
<keyword evidence="13" id="KW-1185">Reference proteome</keyword>
<dbReference type="InterPro" id="IPR011006">
    <property type="entry name" value="CheY-like_superfamily"/>
</dbReference>
<dbReference type="SUPFAM" id="SSF52172">
    <property type="entry name" value="CheY-like"/>
    <property type="match status" value="1"/>
</dbReference>
<dbReference type="Gene3D" id="1.10.10.10">
    <property type="entry name" value="Winged helix-like DNA-binding domain superfamily/Winged helix DNA-binding domain"/>
    <property type="match status" value="1"/>
</dbReference>
<evidence type="ECO:0000256" key="9">
    <source>
        <dbReference type="PIRNR" id="PIRNR006171"/>
    </source>
</evidence>
<dbReference type="PANTHER" id="PTHR45526">
    <property type="entry name" value="TRANSCRIPTIONAL REGULATORY PROTEIN DPIA"/>
    <property type="match status" value="1"/>
</dbReference>
<dbReference type="Gene3D" id="3.40.50.2300">
    <property type="match status" value="1"/>
</dbReference>
<dbReference type="Proteomes" id="UP000294739">
    <property type="component" value="Unassembled WGS sequence"/>
</dbReference>
<evidence type="ECO:0000259" key="11">
    <source>
        <dbReference type="PROSITE" id="PS50110"/>
    </source>
</evidence>
<evidence type="ECO:0000256" key="10">
    <source>
        <dbReference type="PROSITE-ProRule" id="PRU00169"/>
    </source>
</evidence>
<organism evidence="12 13">
    <name type="scientific">Jiangella asiatica</name>
    <dbReference type="NCBI Taxonomy" id="2530372"/>
    <lineage>
        <taxon>Bacteria</taxon>
        <taxon>Bacillati</taxon>
        <taxon>Actinomycetota</taxon>
        <taxon>Actinomycetes</taxon>
        <taxon>Jiangellales</taxon>
        <taxon>Jiangellaceae</taxon>
        <taxon>Jiangella</taxon>
    </lineage>
</organism>
<dbReference type="PROSITE" id="PS50110">
    <property type="entry name" value="RESPONSE_REGULATORY"/>
    <property type="match status" value="1"/>
</dbReference>
<evidence type="ECO:0000256" key="4">
    <source>
        <dbReference type="ARBA" id="ARBA00023012"/>
    </source>
</evidence>
<dbReference type="Pfam" id="PF00072">
    <property type="entry name" value="Response_reg"/>
    <property type="match status" value="1"/>
</dbReference>
<proteinExistence type="predicted"/>
<dbReference type="InterPro" id="IPR036390">
    <property type="entry name" value="WH_DNA-bd_sf"/>
</dbReference>
<dbReference type="InterPro" id="IPR024187">
    <property type="entry name" value="Sig_transdc_resp-reg_cit/mal"/>
</dbReference>
<accession>A0A4R5DD82</accession>
<evidence type="ECO:0000256" key="8">
    <source>
        <dbReference type="ARBA" id="ARBA00023163"/>
    </source>
</evidence>
<dbReference type="InterPro" id="IPR051271">
    <property type="entry name" value="2C-system_Tx_regulators"/>
</dbReference>
<evidence type="ECO:0000313" key="12">
    <source>
        <dbReference type="EMBL" id="TDE11772.1"/>
    </source>
</evidence>
<comment type="subcellular location">
    <subcellularLocation>
        <location evidence="1 9">Cytoplasm</location>
    </subcellularLocation>
</comment>
<feature type="domain" description="Response regulatory" evidence="11">
    <location>
        <begin position="8"/>
        <end position="125"/>
    </location>
</feature>
<dbReference type="InParanoid" id="A0A4R5DD82"/>
<dbReference type="Pfam" id="PF09339">
    <property type="entry name" value="HTH_IclR"/>
    <property type="match status" value="1"/>
</dbReference>
<dbReference type="GO" id="GO:0005737">
    <property type="term" value="C:cytoplasm"/>
    <property type="evidence" value="ECO:0007669"/>
    <property type="project" value="UniProtKB-SubCell"/>
</dbReference>
<dbReference type="AlphaFoldDB" id="A0A4R5DD82"/>
<evidence type="ECO:0000256" key="7">
    <source>
        <dbReference type="ARBA" id="ARBA00023159"/>
    </source>
</evidence>
<keyword evidence="6 9" id="KW-0238">DNA-binding</keyword>
<evidence type="ECO:0000256" key="5">
    <source>
        <dbReference type="ARBA" id="ARBA00023015"/>
    </source>
</evidence>
<feature type="modified residue" description="4-aspartylphosphate" evidence="10">
    <location>
        <position position="59"/>
    </location>
</feature>
<evidence type="ECO:0000313" key="13">
    <source>
        <dbReference type="Proteomes" id="UP000294739"/>
    </source>
</evidence>
<dbReference type="InterPro" id="IPR005471">
    <property type="entry name" value="Tscrpt_reg_IclR_N"/>
</dbReference>
<dbReference type="SUPFAM" id="SSF46785">
    <property type="entry name" value="Winged helix' DNA-binding domain"/>
    <property type="match status" value="1"/>
</dbReference>
<evidence type="ECO:0000256" key="3">
    <source>
        <dbReference type="ARBA" id="ARBA00022553"/>
    </source>
</evidence>
<keyword evidence="4 9" id="KW-0902">Two-component regulatory system</keyword>
<dbReference type="EMBL" id="SMKZ01000009">
    <property type="protein sequence ID" value="TDE11772.1"/>
    <property type="molecule type" value="Genomic_DNA"/>
</dbReference>
<dbReference type="InterPro" id="IPR036388">
    <property type="entry name" value="WH-like_DNA-bd_sf"/>
</dbReference>
<comment type="caution">
    <text evidence="12">The sequence shown here is derived from an EMBL/GenBank/DDBJ whole genome shotgun (WGS) entry which is preliminary data.</text>
</comment>
<evidence type="ECO:0000256" key="2">
    <source>
        <dbReference type="ARBA" id="ARBA00022490"/>
    </source>
</evidence>
<dbReference type="PANTHER" id="PTHR45526:SF1">
    <property type="entry name" value="TRANSCRIPTIONAL REGULATORY PROTEIN DCUR-RELATED"/>
    <property type="match status" value="1"/>
</dbReference>
<keyword evidence="3 10" id="KW-0597">Phosphoprotein</keyword>
<dbReference type="RefSeq" id="WP_131893318.1">
    <property type="nucleotide sequence ID" value="NZ_SMKZ01000009.1"/>
</dbReference>
<dbReference type="InterPro" id="IPR001789">
    <property type="entry name" value="Sig_transdc_resp-reg_receiver"/>
</dbReference>
<evidence type="ECO:0000256" key="6">
    <source>
        <dbReference type="ARBA" id="ARBA00023125"/>
    </source>
</evidence>
<protein>
    <recommendedName>
        <fullName evidence="9">Transcriptional regulatory protein</fullName>
    </recommendedName>
</protein>